<evidence type="ECO:0000313" key="2">
    <source>
        <dbReference type="Proteomes" id="UP000176628"/>
    </source>
</evidence>
<comment type="caution">
    <text evidence="1">The sequence shown here is derived from an EMBL/GenBank/DDBJ whole genome shotgun (WGS) entry which is preliminary data.</text>
</comment>
<sequence>MPAFPICLWRVFYALPYNIHQKIPFKNTSWGFCGHYIAPTGIGERYSNHQNCPSLSLPYTLLIIAKTSASAQGFSSEVNF</sequence>
<dbReference type="EMBL" id="MFAV01000029">
    <property type="protein sequence ID" value="OGD86171.1"/>
    <property type="molecule type" value="Genomic_DNA"/>
</dbReference>
<proteinExistence type="predicted"/>
<evidence type="ECO:0000313" key="1">
    <source>
        <dbReference type="EMBL" id="OGD86171.1"/>
    </source>
</evidence>
<name>A0A1F5G2S1_9BACT</name>
<organism evidence="1 2">
    <name type="scientific">Candidatus Curtissbacteria bacterium RBG_16_39_7</name>
    <dbReference type="NCBI Taxonomy" id="1797707"/>
    <lineage>
        <taxon>Bacteria</taxon>
        <taxon>Candidatus Curtissiibacteriota</taxon>
    </lineage>
</organism>
<accession>A0A1F5G2S1</accession>
<gene>
    <name evidence="1" type="ORF">A2Z23_02255</name>
</gene>
<reference evidence="1 2" key="1">
    <citation type="journal article" date="2016" name="Nat. Commun.">
        <title>Thousands of microbial genomes shed light on interconnected biogeochemical processes in an aquifer system.</title>
        <authorList>
            <person name="Anantharaman K."/>
            <person name="Brown C.T."/>
            <person name="Hug L.A."/>
            <person name="Sharon I."/>
            <person name="Castelle C.J."/>
            <person name="Probst A.J."/>
            <person name="Thomas B.C."/>
            <person name="Singh A."/>
            <person name="Wilkins M.J."/>
            <person name="Karaoz U."/>
            <person name="Brodie E.L."/>
            <person name="Williams K.H."/>
            <person name="Hubbard S.S."/>
            <person name="Banfield J.F."/>
        </authorList>
    </citation>
    <scope>NUCLEOTIDE SEQUENCE [LARGE SCALE GENOMIC DNA]</scope>
</reference>
<protein>
    <submittedName>
        <fullName evidence="1">Uncharacterized protein</fullName>
    </submittedName>
</protein>
<dbReference type="AlphaFoldDB" id="A0A1F5G2S1"/>
<dbReference type="Proteomes" id="UP000176628">
    <property type="component" value="Unassembled WGS sequence"/>
</dbReference>